<proteinExistence type="inferred from homology"/>
<dbReference type="AlphaFoldDB" id="A0A1N7MDR9"/>
<dbReference type="PANTHER" id="PTHR43649">
    <property type="entry name" value="ARABINOSE-BINDING PROTEIN-RELATED"/>
    <property type="match status" value="1"/>
</dbReference>
<reference evidence="6" key="1">
    <citation type="submission" date="2017-01" db="EMBL/GenBank/DDBJ databases">
        <authorList>
            <person name="Varghese N."/>
            <person name="Submissions S."/>
        </authorList>
    </citation>
    <scope>NUCLEOTIDE SEQUENCE [LARGE SCALE GENOMIC DNA]</scope>
    <source>
        <strain evidence="6">DSM 16176</strain>
    </source>
</reference>
<dbReference type="PANTHER" id="PTHR43649:SF30">
    <property type="entry name" value="ABC TRANSPORTER SUBSTRATE-BINDING PROTEIN"/>
    <property type="match status" value="1"/>
</dbReference>
<dbReference type="Pfam" id="PF01547">
    <property type="entry name" value="SBP_bac_1"/>
    <property type="match status" value="1"/>
</dbReference>
<dbReference type="EMBL" id="FTOO01000005">
    <property type="protein sequence ID" value="SIS84149.1"/>
    <property type="molecule type" value="Genomic_DNA"/>
</dbReference>
<feature type="chain" id="PRO_5012139509" evidence="4">
    <location>
        <begin position="27"/>
        <end position="442"/>
    </location>
</feature>
<dbReference type="Gene3D" id="3.40.190.10">
    <property type="entry name" value="Periplasmic binding protein-like II"/>
    <property type="match status" value="2"/>
</dbReference>
<dbReference type="SUPFAM" id="SSF53850">
    <property type="entry name" value="Periplasmic binding protein-like II"/>
    <property type="match status" value="1"/>
</dbReference>
<evidence type="ECO:0000313" key="6">
    <source>
        <dbReference type="Proteomes" id="UP000186156"/>
    </source>
</evidence>
<dbReference type="RefSeq" id="WP_076346579.1">
    <property type="nucleotide sequence ID" value="NZ_FTOO01000005.1"/>
</dbReference>
<dbReference type="GO" id="GO:0055085">
    <property type="term" value="P:transmembrane transport"/>
    <property type="evidence" value="ECO:0007669"/>
    <property type="project" value="InterPro"/>
</dbReference>
<evidence type="ECO:0000256" key="2">
    <source>
        <dbReference type="ARBA" id="ARBA00022448"/>
    </source>
</evidence>
<name>A0A1N7MDR9_9BACL</name>
<dbReference type="InterPro" id="IPR006061">
    <property type="entry name" value="SBP_1_CS"/>
</dbReference>
<comment type="similarity">
    <text evidence="1">Belongs to the bacterial solute-binding protein 1 family.</text>
</comment>
<feature type="signal peptide" evidence="4">
    <location>
        <begin position="1"/>
        <end position="26"/>
    </location>
</feature>
<evidence type="ECO:0000256" key="1">
    <source>
        <dbReference type="ARBA" id="ARBA00008520"/>
    </source>
</evidence>
<dbReference type="InterPro" id="IPR006059">
    <property type="entry name" value="SBP"/>
</dbReference>
<dbReference type="CDD" id="cd14748">
    <property type="entry name" value="PBP2_UgpB"/>
    <property type="match status" value="1"/>
</dbReference>
<evidence type="ECO:0000256" key="3">
    <source>
        <dbReference type="ARBA" id="ARBA00022729"/>
    </source>
</evidence>
<keyword evidence="2" id="KW-0813">Transport</keyword>
<keyword evidence="6" id="KW-1185">Reference proteome</keyword>
<dbReference type="STRING" id="252246.SAMN05421799_10569"/>
<gene>
    <name evidence="5" type="ORF">SAMN05421799_10569</name>
</gene>
<dbReference type="PROSITE" id="PS01037">
    <property type="entry name" value="SBP_BACTERIAL_1"/>
    <property type="match status" value="1"/>
</dbReference>
<dbReference type="InterPro" id="IPR050490">
    <property type="entry name" value="Bact_solute-bd_prot1"/>
</dbReference>
<accession>A0A1N7MDR9</accession>
<evidence type="ECO:0000256" key="4">
    <source>
        <dbReference type="SAM" id="SignalP"/>
    </source>
</evidence>
<dbReference type="PROSITE" id="PS51257">
    <property type="entry name" value="PROKAR_LIPOPROTEIN"/>
    <property type="match status" value="1"/>
</dbReference>
<organism evidence="5 6">
    <name type="scientific">Alicyclobacillus vulcanalis</name>
    <dbReference type="NCBI Taxonomy" id="252246"/>
    <lineage>
        <taxon>Bacteria</taxon>
        <taxon>Bacillati</taxon>
        <taxon>Bacillota</taxon>
        <taxon>Bacilli</taxon>
        <taxon>Bacillales</taxon>
        <taxon>Alicyclobacillaceae</taxon>
        <taxon>Alicyclobacillus</taxon>
    </lineage>
</organism>
<evidence type="ECO:0000313" key="5">
    <source>
        <dbReference type="EMBL" id="SIS84149.1"/>
    </source>
</evidence>
<dbReference type="Proteomes" id="UP000186156">
    <property type="component" value="Unassembled WGS sequence"/>
</dbReference>
<keyword evidence="3 4" id="KW-0732">Signal</keyword>
<sequence>MKRDRMWKSGALVALGLVVTGCGAPAAQPGGQAAHTSAGQAAASSQPVTITFWYGVGTTLSQDIQQLVQEFNRTHPGIKVVATYQGSYSGGGEEQQKLLAAMKAGDPPTIAQIEVHAMPAFAASGQLLDLTPLMQSSSVDKPSNFLPGILVSTEYQGRYYAVPFNRSVPVLYYNKTLFAKAHIAAPPANWAQLAADAKKLTSGSGSNKMYGFEPLVDWWPWEYAVESGGGSILSPDLRRATFAEPDALSILNVEQSLVKQGYAKVETGPNYWDLMTQDFINGQVAMDIDSIGSAGKVTQGVGGKFQWGTALLPRGKTLAVPPGGGDLAIFKDATPAQQKAAWTFIQWWTSPQQSVKWSTETGYLPVQKADLRDPVYQAYLDKHPQYRTAIEELQYEHPSPASPAYLAVLQPVQQALQGIFDEGKPVAPTMQQAAQAADQNLG</sequence>
<dbReference type="OrthoDB" id="9795467at2"/>
<protein>
    <submittedName>
        <fullName evidence="5">Carbohydrate ABC transporter substrate-binding protein, CUT1 family</fullName>
    </submittedName>
</protein>